<evidence type="ECO:0000256" key="2">
    <source>
        <dbReference type="ARBA" id="ARBA00022723"/>
    </source>
</evidence>
<dbReference type="Proteomes" id="UP000635477">
    <property type="component" value="Unassembled WGS sequence"/>
</dbReference>
<feature type="signal peptide" evidence="6">
    <location>
        <begin position="1"/>
        <end position="29"/>
    </location>
</feature>
<keyword evidence="5" id="KW-0411">Iron-sulfur</keyword>
<reference evidence="7" key="1">
    <citation type="journal article" date="2020" name="BMC Genomics">
        <title>Correction to: Identification and distribution of gene clusters required for synthesis of sphingolipid metabolism inhibitors in diverse species of the filamentous fungus Fusarium.</title>
        <authorList>
            <person name="Kim H.S."/>
            <person name="Lohmar J.M."/>
            <person name="Busman M."/>
            <person name="Brown D.W."/>
            <person name="Naumann T.A."/>
            <person name="Divon H.H."/>
            <person name="Lysoe E."/>
            <person name="Uhlig S."/>
            <person name="Proctor R.H."/>
        </authorList>
    </citation>
    <scope>NUCLEOTIDE SEQUENCE</scope>
    <source>
        <strain evidence="7">NRRL 22465</strain>
    </source>
</reference>
<evidence type="ECO:0000256" key="3">
    <source>
        <dbReference type="ARBA" id="ARBA00023002"/>
    </source>
</evidence>
<evidence type="ECO:0000313" key="8">
    <source>
        <dbReference type="Proteomes" id="UP000635477"/>
    </source>
</evidence>
<dbReference type="PANTHER" id="PTHR43498">
    <property type="entry name" value="FERREDOXIN:COB-COM HETERODISULFIDE REDUCTASE SUBUNIT A"/>
    <property type="match status" value="1"/>
</dbReference>
<organism evidence="7 8">
    <name type="scientific">Fusarium zealandicum</name>
    <dbReference type="NCBI Taxonomy" id="1053134"/>
    <lineage>
        <taxon>Eukaryota</taxon>
        <taxon>Fungi</taxon>
        <taxon>Dikarya</taxon>
        <taxon>Ascomycota</taxon>
        <taxon>Pezizomycotina</taxon>
        <taxon>Sordariomycetes</taxon>
        <taxon>Hypocreomycetidae</taxon>
        <taxon>Hypocreales</taxon>
        <taxon>Nectriaceae</taxon>
        <taxon>Fusarium</taxon>
        <taxon>Fusarium staphyleae species complex</taxon>
    </lineage>
</organism>
<keyword evidence="4" id="KW-0408">Iron</keyword>
<sequence>MSRASLQNGLLRLALTIGLVSSLILVVSSAPSETNTRDIKNEYDVVIYGSTIAAIAAAVQVKRMKKTVAIVSPTETIGGLTTSGLGWTDAKNGDTIGGIAREFYNRIYTFYQTSGWKYESRDAYLKKSIDAQPGKAIVPSKKVQWTFEPKVAEAVLEKWIKDGKIPVFRNEPIDRSGNSVTMDGTTITSFRGVSGRTWKAKMFIDASYTGDLMEQIGVPYRTGREGSAEYNEDKAGFVINNPDLLTKSVSPYVKKGDGSSGLIAGIDRVLKVNNGLTGTADSYRLQAYNYRLCLTTVASNRVPFNKPRGYQEATYELLFRYIEAGYKGPFFTTQLMPNLKTDSNAEGEVSTDLFGDNYNSKAKSNYALYSYKERQAVAEEHKTYTQGFLWTLANHNRIPKSIRQSYSNWGYAKDEFTANGNFPNELYIREARRMKGIYTMTQRNVLQPGPFPRDTSIATGSYYLDVHAVERVLVGDKIYTEGAIHTVTNKPFPIAYNSIIPAANVARNFLNPVTMSATHVAYAAIRMEPAYMQMGQSAGTAAVHAIQQKLPVQDIDRNVLNARLRADKQVLTV</sequence>
<dbReference type="OrthoDB" id="10264636at2759"/>
<comment type="caution">
    <text evidence="7">The sequence shown here is derived from an EMBL/GenBank/DDBJ whole genome shotgun (WGS) entry which is preliminary data.</text>
</comment>
<dbReference type="InterPro" id="IPR036188">
    <property type="entry name" value="FAD/NAD-bd_sf"/>
</dbReference>
<protein>
    <recommendedName>
        <fullName evidence="9">Xanthan lyase</fullName>
    </recommendedName>
</protein>
<dbReference type="GO" id="GO:0051539">
    <property type="term" value="F:4 iron, 4 sulfur cluster binding"/>
    <property type="evidence" value="ECO:0007669"/>
    <property type="project" value="UniProtKB-KW"/>
</dbReference>
<feature type="chain" id="PRO_5034211780" description="Xanthan lyase" evidence="6">
    <location>
        <begin position="30"/>
        <end position="573"/>
    </location>
</feature>
<evidence type="ECO:0000256" key="5">
    <source>
        <dbReference type="ARBA" id="ARBA00023014"/>
    </source>
</evidence>
<name>A0A8H4UL96_9HYPO</name>
<dbReference type="GO" id="GO:0046872">
    <property type="term" value="F:metal ion binding"/>
    <property type="evidence" value="ECO:0007669"/>
    <property type="project" value="UniProtKB-KW"/>
</dbReference>
<evidence type="ECO:0000256" key="1">
    <source>
        <dbReference type="ARBA" id="ARBA00022485"/>
    </source>
</evidence>
<keyword evidence="6" id="KW-0732">Signal</keyword>
<reference evidence="7" key="2">
    <citation type="submission" date="2020-05" db="EMBL/GenBank/DDBJ databases">
        <authorList>
            <person name="Kim H.-S."/>
            <person name="Proctor R.H."/>
            <person name="Brown D.W."/>
        </authorList>
    </citation>
    <scope>NUCLEOTIDE SEQUENCE</scope>
    <source>
        <strain evidence="7">NRRL 22465</strain>
    </source>
</reference>
<dbReference type="InterPro" id="IPR039650">
    <property type="entry name" value="HdrA-like"/>
</dbReference>
<keyword evidence="1" id="KW-0004">4Fe-4S</keyword>
<proteinExistence type="predicted"/>
<dbReference type="SUPFAM" id="SSF51905">
    <property type="entry name" value="FAD/NAD(P)-binding domain"/>
    <property type="match status" value="1"/>
</dbReference>
<dbReference type="GO" id="GO:0016491">
    <property type="term" value="F:oxidoreductase activity"/>
    <property type="evidence" value="ECO:0007669"/>
    <property type="project" value="UniProtKB-KW"/>
</dbReference>
<keyword evidence="8" id="KW-1185">Reference proteome</keyword>
<dbReference type="EMBL" id="JABEYC010000367">
    <property type="protein sequence ID" value="KAF4978447.1"/>
    <property type="molecule type" value="Genomic_DNA"/>
</dbReference>
<evidence type="ECO:0000313" key="7">
    <source>
        <dbReference type="EMBL" id="KAF4978447.1"/>
    </source>
</evidence>
<keyword evidence="2" id="KW-0479">Metal-binding</keyword>
<accession>A0A8H4UL96</accession>
<gene>
    <name evidence="7" type="ORF">FZEAL_5172</name>
</gene>
<keyword evidence="3" id="KW-0560">Oxidoreductase</keyword>
<dbReference type="AlphaFoldDB" id="A0A8H4UL96"/>
<dbReference type="PANTHER" id="PTHR43498:SF1">
    <property type="entry name" value="COB--COM HETERODISULFIDE REDUCTASE IRON-SULFUR SUBUNIT A"/>
    <property type="match status" value="1"/>
</dbReference>
<evidence type="ECO:0008006" key="9">
    <source>
        <dbReference type="Google" id="ProtNLM"/>
    </source>
</evidence>
<dbReference type="Pfam" id="PF12831">
    <property type="entry name" value="FAD_oxidored"/>
    <property type="match status" value="1"/>
</dbReference>
<evidence type="ECO:0000256" key="4">
    <source>
        <dbReference type="ARBA" id="ARBA00023004"/>
    </source>
</evidence>
<evidence type="ECO:0000256" key="6">
    <source>
        <dbReference type="SAM" id="SignalP"/>
    </source>
</evidence>